<dbReference type="GO" id="GO:0003961">
    <property type="term" value="F:O-acetylhomoserine aminocarboxypropyltransferase activity"/>
    <property type="evidence" value="ECO:0007669"/>
    <property type="project" value="UniProtKB-EC"/>
</dbReference>
<dbReference type="Gene3D" id="3.40.640.10">
    <property type="entry name" value="Type I PLP-dependent aspartate aminotransferase-like (Major domain)"/>
    <property type="match status" value="1"/>
</dbReference>
<dbReference type="AlphaFoldDB" id="A0A1Q8Y9V2"/>
<accession>A0A1Q8Y9V2</accession>
<dbReference type="Proteomes" id="UP000185911">
    <property type="component" value="Unassembled WGS sequence"/>
</dbReference>
<evidence type="ECO:0000313" key="1">
    <source>
        <dbReference type="EMBL" id="OLP04821.1"/>
    </source>
</evidence>
<sequence length="48" mass="4811">MLEQRISALEGGIGAISTASGQAALHLSIATLMGAVKGVEIFKGGKAR</sequence>
<gene>
    <name evidence="1" type="ORF">BLL52_3637</name>
</gene>
<dbReference type="EC" id="2.5.1.49" evidence="1"/>
<organism evidence="1 2">
    <name type="scientific">Rhodoferax antarcticus ANT.BR</name>
    <dbReference type="NCBI Taxonomy" id="1111071"/>
    <lineage>
        <taxon>Bacteria</taxon>
        <taxon>Pseudomonadati</taxon>
        <taxon>Pseudomonadota</taxon>
        <taxon>Betaproteobacteria</taxon>
        <taxon>Burkholderiales</taxon>
        <taxon>Comamonadaceae</taxon>
        <taxon>Rhodoferax</taxon>
    </lineage>
</organism>
<name>A0A1Q8Y9V2_9BURK</name>
<proteinExistence type="predicted"/>
<dbReference type="InterPro" id="IPR015424">
    <property type="entry name" value="PyrdxlP-dep_Trfase"/>
</dbReference>
<comment type="caution">
    <text evidence="1">The sequence shown here is derived from an EMBL/GenBank/DDBJ whole genome shotgun (WGS) entry which is preliminary data.</text>
</comment>
<evidence type="ECO:0000313" key="2">
    <source>
        <dbReference type="Proteomes" id="UP000185911"/>
    </source>
</evidence>
<dbReference type="EMBL" id="MSYM01000018">
    <property type="protein sequence ID" value="OLP04821.1"/>
    <property type="molecule type" value="Genomic_DNA"/>
</dbReference>
<protein>
    <submittedName>
        <fullName evidence="1">Putative O-acetylhomoserine aminocarboxypropyltransferase</fullName>
        <ecNumber evidence="1">2.5.1.49</ecNumber>
    </submittedName>
</protein>
<dbReference type="InterPro" id="IPR015421">
    <property type="entry name" value="PyrdxlP-dep_Trfase_major"/>
</dbReference>
<dbReference type="SUPFAM" id="SSF53383">
    <property type="entry name" value="PLP-dependent transferases"/>
    <property type="match status" value="1"/>
</dbReference>
<keyword evidence="2" id="KW-1185">Reference proteome</keyword>
<reference evidence="1 2" key="1">
    <citation type="submission" date="2017-01" db="EMBL/GenBank/DDBJ databases">
        <title>Genome sequence of Rhodoferax antarcticus ANT.BR, a psychrophilic purple nonsulfur bacterium from an Antarctic microbial mat.</title>
        <authorList>
            <person name="Baker J."/>
            <person name="Riester C."/>
            <person name="Skinner B."/>
            <person name="Newell A."/>
            <person name="Swingley W."/>
            <person name="Madigan M."/>
            <person name="Jung D."/>
            <person name="Asao M."/>
            <person name="Chen M."/>
            <person name="Loughlin P."/>
            <person name="Pan H."/>
            <person name="Lin S."/>
            <person name="Li N."/>
            <person name="Shaw J."/>
            <person name="Prado M."/>
            <person name="Sherman C."/>
            <person name="Li X."/>
            <person name="Tang J."/>
            <person name="Blankenship R."/>
            <person name="Zhao T."/>
            <person name="Touchman J."/>
            <person name="Sattley M."/>
        </authorList>
    </citation>
    <scope>NUCLEOTIDE SEQUENCE [LARGE SCALE GENOMIC DNA]</scope>
    <source>
        <strain evidence="1 2">ANT.BR</strain>
    </source>
</reference>
<keyword evidence="1" id="KW-0808">Transferase</keyword>